<evidence type="ECO:0008006" key="3">
    <source>
        <dbReference type="Google" id="ProtNLM"/>
    </source>
</evidence>
<protein>
    <recommendedName>
        <fullName evidence="3">Reverse transcriptase domain-containing protein</fullName>
    </recommendedName>
</protein>
<evidence type="ECO:0000313" key="1">
    <source>
        <dbReference type="EMBL" id="KAJ1125316.1"/>
    </source>
</evidence>
<gene>
    <name evidence="1" type="ORF">NDU88_003748</name>
</gene>
<reference evidence="1" key="1">
    <citation type="journal article" date="2022" name="bioRxiv">
        <title>Sequencing and chromosome-scale assembly of the giantPleurodeles waltlgenome.</title>
        <authorList>
            <person name="Brown T."/>
            <person name="Elewa A."/>
            <person name="Iarovenko S."/>
            <person name="Subramanian E."/>
            <person name="Araus A.J."/>
            <person name="Petzold A."/>
            <person name="Susuki M."/>
            <person name="Suzuki K.-i.T."/>
            <person name="Hayashi T."/>
            <person name="Toyoda A."/>
            <person name="Oliveira C."/>
            <person name="Osipova E."/>
            <person name="Leigh N.D."/>
            <person name="Simon A."/>
            <person name="Yun M.H."/>
        </authorList>
    </citation>
    <scope>NUCLEOTIDE SEQUENCE</scope>
    <source>
        <strain evidence="1">20211129_DDA</strain>
        <tissue evidence="1">Liver</tissue>
    </source>
</reference>
<dbReference type="AlphaFoldDB" id="A0AAV7PAG5"/>
<proteinExistence type="predicted"/>
<keyword evidence="2" id="KW-1185">Reference proteome</keyword>
<organism evidence="1 2">
    <name type="scientific">Pleurodeles waltl</name>
    <name type="common">Iberian ribbed newt</name>
    <dbReference type="NCBI Taxonomy" id="8319"/>
    <lineage>
        <taxon>Eukaryota</taxon>
        <taxon>Metazoa</taxon>
        <taxon>Chordata</taxon>
        <taxon>Craniata</taxon>
        <taxon>Vertebrata</taxon>
        <taxon>Euteleostomi</taxon>
        <taxon>Amphibia</taxon>
        <taxon>Batrachia</taxon>
        <taxon>Caudata</taxon>
        <taxon>Salamandroidea</taxon>
        <taxon>Salamandridae</taxon>
        <taxon>Pleurodelinae</taxon>
        <taxon>Pleurodeles</taxon>
    </lineage>
</organism>
<comment type="caution">
    <text evidence="1">The sequence shown here is derived from an EMBL/GenBank/DDBJ whole genome shotgun (WGS) entry which is preliminary data.</text>
</comment>
<dbReference type="EMBL" id="JANPWB010000011">
    <property type="protein sequence ID" value="KAJ1125316.1"/>
    <property type="molecule type" value="Genomic_DNA"/>
</dbReference>
<sequence>MTVVNAPAMLGIEELDIHLNDVILAIKGSLPDKAPGPDGVPADLFKYNIDLWAPILENGFRAVSTSVLPPAWSSAIIVPIFKKGDHSDPACYRPISLIDATAKIFGRILLAHLEAWALDNNIISKSQFGFRNAVGTAEQCLNLHLIREK</sequence>
<name>A0AAV7PAG5_PLEWA</name>
<dbReference type="Proteomes" id="UP001066276">
    <property type="component" value="Chromosome 7"/>
</dbReference>
<accession>A0AAV7PAG5</accession>
<dbReference type="PANTHER" id="PTHR19446">
    <property type="entry name" value="REVERSE TRANSCRIPTASES"/>
    <property type="match status" value="1"/>
</dbReference>
<evidence type="ECO:0000313" key="2">
    <source>
        <dbReference type="Proteomes" id="UP001066276"/>
    </source>
</evidence>